<sequence length="365" mass="39024">MAKILFSPGKYIQGPGEIKNLGSYAAALGKKALILISAGGKKRSGENVLSGFENVDCTAEFEIFHGECSYNEIHRIEKIVKEKECDLVIGIGGGKIFDTAKAVAYYQKTPVIICPTIASTDAPCSALSVIYSDAGVFEEYLFLPSNPNIVLLDTEIIAKSPVRLTMAGIGDALATYFEARACVESEATTCANGKATSAAFALAELCLNTLLEEGYKAKVALEAGALTPAVEKIVEANTLLSGIGFESCGLAGAHAIHNGLTVLEECHSMYHGEKVAFGTIVQLVLENVPMDELEEIIEFCISVDLPVTLKQLGVKKITEEKIRKVAELACAESDTLHNMPFEVTVESTYNAILAADAYGHRFLGK</sequence>
<evidence type="ECO:0000256" key="3">
    <source>
        <dbReference type="ARBA" id="ARBA00023027"/>
    </source>
</evidence>
<keyword evidence="2 12" id="KW-0560">Oxidoreductase</keyword>
<feature type="binding site" evidence="8">
    <location>
        <position position="254"/>
    </location>
    <ligand>
        <name>glycerol</name>
        <dbReference type="ChEBI" id="CHEBI:17754"/>
    </ligand>
</feature>
<dbReference type="GO" id="GO:0046872">
    <property type="term" value="F:metal ion binding"/>
    <property type="evidence" value="ECO:0007669"/>
    <property type="project" value="UniProtKB-KW"/>
</dbReference>
<reference evidence="12 13" key="1">
    <citation type="submission" date="2020-08" db="EMBL/GenBank/DDBJ databases">
        <title>Genomic Encyclopedia of Type Strains, Phase IV (KMG-IV): sequencing the most valuable type-strain genomes for metagenomic binning, comparative biology and taxonomic classification.</title>
        <authorList>
            <person name="Goeker M."/>
        </authorList>
    </citation>
    <scope>NUCLEOTIDE SEQUENCE [LARGE SCALE GENOMIC DNA]</scope>
    <source>
        <strain evidence="12 13">DSM 26963</strain>
    </source>
</reference>
<evidence type="ECO:0000256" key="2">
    <source>
        <dbReference type="ARBA" id="ARBA00023002"/>
    </source>
</evidence>
<keyword evidence="8" id="KW-0862">Zinc</keyword>
<dbReference type="GO" id="GO:0005829">
    <property type="term" value="C:cytosol"/>
    <property type="evidence" value="ECO:0007669"/>
    <property type="project" value="TreeGrafter"/>
</dbReference>
<accession>A0A7W8D1E9</accession>
<feature type="binding site" evidence="10">
    <location>
        <begin position="116"/>
        <end position="119"/>
    </location>
    <ligand>
        <name>NAD(+)</name>
        <dbReference type="ChEBI" id="CHEBI:57540"/>
    </ligand>
</feature>
<dbReference type="NCBIfam" id="NF006941">
    <property type="entry name" value="PRK09423.1"/>
    <property type="match status" value="1"/>
</dbReference>
<dbReference type="PANTHER" id="PTHR43616">
    <property type="entry name" value="GLYCEROL DEHYDROGENASE"/>
    <property type="match status" value="1"/>
</dbReference>
<gene>
    <name evidence="12" type="ORF">HNQ43_000267</name>
</gene>
<evidence type="ECO:0000256" key="7">
    <source>
        <dbReference type="ARBA" id="ARBA00049006"/>
    </source>
</evidence>
<feature type="binding site" evidence="10">
    <location>
        <position position="125"/>
    </location>
    <ligand>
        <name>NAD(+)</name>
        <dbReference type="ChEBI" id="CHEBI:57540"/>
    </ligand>
</feature>
<comment type="caution">
    <text evidence="12">The sequence shown here is derived from an EMBL/GenBank/DDBJ whole genome shotgun (WGS) entry which is preliminary data.</text>
</comment>
<feature type="binding site" evidence="10">
    <location>
        <position position="127"/>
    </location>
    <ligand>
        <name>NAD(+)</name>
        <dbReference type="ChEBI" id="CHEBI:57540"/>
    </ligand>
</feature>
<dbReference type="AlphaFoldDB" id="A0A7W8D1E9"/>
<dbReference type="GO" id="GO:0008888">
    <property type="term" value="F:glycerol dehydrogenase (NAD+) activity"/>
    <property type="evidence" value="ECO:0007669"/>
    <property type="project" value="UniProtKB-EC"/>
</dbReference>
<comment type="pathway">
    <text evidence="4">Polyol metabolism; glycerol fermentation; glycerone phosphate from glycerol (oxidative route): step 1/2.</text>
</comment>
<dbReference type="Pfam" id="PF00465">
    <property type="entry name" value="Fe-ADH"/>
    <property type="match status" value="1"/>
</dbReference>
<evidence type="ECO:0000256" key="6">
    <source>
        <dbReference type="ARBA" id="ARBA00040132"/>
    </source>
</evidence>
<protein>
    <recommendedName>
        <fullName evidence="6">Glycerol dehydrogenase</fullName>
        <ecNumber evidence="5">1.1.1.6</ecNumber>
    </recommendedName>
</protein>
<proteinExistence type="predicted"/>
<feature type="binding site" evidence="8">
    <location>
        <position position="271"/>
    </location>
    <ligand>
        <name>glycerol</name>
        <dbReference type="ChEBI" id="CHEBI:17754"/>
    </ligand>
</feature>
<comment type="catalytic activity">
    <reaction evidence="7">
        <text>glycerol + NAD(+) = dihydroxyacetone + NADH + H(+)</text>
        <dbReference type="Rhea" id="RHEA:13769"/>
        <dbReference type="ChEBI" id="CHEBI:15378"/>
        <dbReference type="ChEBI" id="CHEBI:16016"/>
        <dbReference type="ChEBI" id="CHEBI:17754"/>
        <dbReference type="ChEBI" id="CHEBI:57540"/>
        <dbReference type="ChEBI" id="CHEBI:57945"/>
        <dbReference type="EC" id="1.1.1.6"/>
    </reaction>
</comment>
<evidence type="ECO:0000256" key="5">
    <source>
        <dbReference type="ARBA" id="ARBA00039147"/>
    </source>
</evidence>
<dbReference type="Gene3D" id="3.40.50.1970">
    <property type="match status" value="1"/>
</dbReference>
<feature type="binding site" evidence="9">
    <location>
        <position position="121"/>
    </location>
    <ligand>
        <name>glycerol</name>
        <dbReference type="ChEBI" id="CHEBI:17754"/>
    </ligand>
</feature>
<evidence type="ECO:0000313" key="12">
    <source>
        <dbReference type="EMBL" id="MBB5184232.1"/>
    </source>
</evidence>
<feature type="binding site" evidence="10">
    <location>
        <position position="131"/>
    </location>
    <ligand>
        <name>NAD(+)</name>
        <dbReference type="ChEBI" id="CHEBI:57540"/>
    </ligand>
</feature>
<dbReference type="CDD" id="cd08170">
    <property type="entry name" value="GlyDH"/>
    <property type="match status" value="1"/>
</dbReference>
<dbReference type="PANTHER" id="PTHR43616:SF5">
    <property type="entry name" value="GLYCEROL DEHYDROGENASE 1"/>
    <property type="match status" value="1"/>
</dbReference>
<evidence type="ECO:0000256" key="8">
    <source>
        <dbReference type="PIRSR" id="PIRSR000112-1"/>
    </source>
</evidence>
<evidence type="ECO:0000259" key="11">
    <source>
        <dbReference type="Pfam" id="PF00465"/>
    </source>
</evidence>
<dbReference type="RefSeq" id="WP_183374028.1">
    <property type="nucleotide sequence ID" value="NZ_CALVCN010000029.1"/>
</dbReference>
<dbReference type="InterPro" id="IPR001670">
    <property type="entry name" value="ADH_Fe/GldA"/>
</dbReference>
<keyword evidence="3 10" id="KW-0520">NAD</keyword>
<dbReference type="EC" id="1.1.1.6" evidence="5"/>
<evidence type="ECO:0000256" key="10">
    <source>
        <dbReference type="PIRSR" id="PIRSR000112-3"/>
    </source>
</evidence>
<dbReference type="EMBL" id="JACHHD010000002">
    <property type="protein sequence ID" value="MBB5184232.1"/>
    <property type="molecule type" value="Genomic_DNA"/>
</dbReference>
<name>A0A7W8D1E9_9FIRM</name>
<feature type="domain" description="Alcohol dehydrogenase iron-type/glycerol dehydrogenase GldA" evidence="11">
    <location>
        <begin position="8"/>
        <end position="154"/>
    </location>
</feature>
<dbReference type="PIRSF" id="PIRSF000112">
    <property type="entry name" value="Glycerol_dehydrogenase"/>
    <property type="match status" value="1"/>
</dbReference>
<evidence type="ECO:0000256" key="9">
    <source>
        <dbReference type="PIRSR" id="PIRSR000112-2"/>
    </source>
</evidence>
<feature type="binding site" evidence="10">
    <location>
        <begin position="94"/>
        <end position="98"/>
    </location>
    <ligand>
        <name>NAD(+)</name>
        <dbReference type="ChEBI" id="CHEBI:57540"/>
    </ligand>
</feature>
<dbReference type="InterPro" id="IPR016205">
    <property type="entry name" value="Glycerol_DH"/>
</dbReference>
<dbReference type="Gene3D" id="1.20.1090.10">
    <property type="entry name" value="Dehydroquinate synthase-like - alpha domain"/>
    <property type="match status" value="1"/>
</dbReference>
<dbReference type="Proteomes" id="UP000521313">
    <property type="component" value="Unassembled WGS sequence"/>
</dbReference>
<evidence type="ECO:0000313" key="13">
    <source>
        <dbReference type="Proteomes" id="UP000521313"/>
    </source>
</evidence>
<evidence type="ECO:0000256" key="1">
    <source>
        <dbReference type="ARBA" id="ARBA00022723"/>
    </source>
</evidence>
<comment type="cofactor">
    <cofactor evidence="8">
        <name>Zn(2+)</name>
        <dbReference type="ChEBI" id="CHEBI:29105"/>
    </cofactor>
    <text evidence="8">Binds 1 zinc ion per subunit.</text>
</comment>
<feature type="binding site" evidence="8">
    <location>
        <position position="171"/>
    </location>
    <ligand>
        <name>glycerol</name>
        <dbReference type="ChEBI" id="CHEBI:17754"/>
    </ligand>
</feature>
<organism evidence="12 13">
    <name type="scientific">Faecalicoccus acidiformans</name>
    <dbReference type="NCBI Taxonomy" id="915173"/>
    <lineage>
        <taxon>Bacteria</taxon>
        <taxon>Bacillati</taxon>
        <taxon>Bacillota</taxon>
        <taxon>Erysipelotrichia</taxon>
        <taxon>Erysipelotrichales</taxon>
        <taxon>Erysipelotrichaceae</taxon>
        <taxon>Faecalicoccus</taxon>
    </lineage>
</organism>
<keyword evidence="1 8" id="KW-0479">Metal-binding</keyword>
<evidence type="ECO:0000256" key="4">
    <source>
        <dbReference type="ARBA" id="ARBA00037918"/>
    </source>
</evidence>
<dbReference type="SUPFAM" id="SSF56796">
    <property type="entry name" value="Dehydroquinate synthase-like"/>
    <property type="match status" value="1"/>
</dbReference>